<feature type="compositionally biased region" description="Polar residues" evidence="1">
    <location>
        <begin position="527"/>
        <end position="537"/>
    </location>
</feature>
<feature type="compositionally biased region" description="Basic and acidic residues" evidence="1">
    <location>
        <begin position="516"/>
        <end position="525"/>
    </location>
</feature>
<gene>
    <name evidence="2" type="ORF">PR048_002322</name>
</gene>
<keyword evidence="3" id="KW-1185">Reference proteome</keyword>
<evidence type="ECO:0000313" key="3">
    <source>
        <dbReference type="Proteomes" id="UP001159363"/>
    </source>
</evidence>
<feature type="region of interest" description="Disordered" evidence="1">
    <location>
        <begin position="258"/>
        <end position="297"/>
    </location>
</feature>
<feature type="region of interest" description="Disordered" evidence="1">
    <location>
        <begin position="925"/>
        <end position="952"/>
    </location>
</feature>
<name>A0ABQ9IKY5_9NEOP</name>
<reference evidence="2 3" key="1">
    <citation type="submission" date="2023-02" db="EMBL/GenBank/DDBJ databases">
        <title>LHISI_Scaffold_Assembly.</title>
        <authorList>
            <person name="Stuart O.P."/>
            <person name="Cleave R."/>
            <person name="Magrath M.J.L."/>
            <person name="Mikheyev A.S."/>
        </authorList>
    </citation>
    <scope>NUCLEOTIDE SEQUENCE [LARGE SCALE GENOMIC DNA]</scope>
    <source>
        <strain evidence="2">Daus_M_001</strain>
        <tissue evidence="2">Leg muscle</tissue>
    </source>
</reference>
<sequence length="952" mass="106398">MNNCQVRHNSRNKNSSRTHTSLRVAFNGLIVQMHAIARIDESESHNHGISLVQHFYIGKKIKQVPGLELGSFGLGSGKMWCNRASVAHYTCVDETFPLVSITVTSAKEKNMRSSLCGELQAFPRPYKTFDWSSVPTESFPVPDRQTQLYGTVPRTPCDWLTGSNPVLRLAGEFTTGLGRADRLKVRSLSTTFNCTRHKARTFVLHCVLYPVACQFTLPPLKRSSAADATGRVLLACDWSEYCTVVTCSCWCRRMYRSETGDPREDPPTSGIVRHDSRTCENVGPALPGMEPGSPRWEAGSLTTIPPWPPQIVAAIDLEAGVQTTPKVVKGTSEDMLRDGIDNCDNVDLESFESVRVVAVDLTGWHRLVCSAADDTIRLEQRLHVSDRCTCSMRRGSVLLKVSIVALILHRLFRKNIENVFDVTSRVHSIMEEHGDDAARLLQQGGRGYDASQGKLSIIPGCPVTGQRAGFPGGRGESRWIPLPPPLLFLSQRTYSAHSSRSPCRSRHSSAGMQGRGKREIPDKTRQPALSSITIPTTTREKPGTTPPGIEPGSPRRRNMLEGELQQGSRKVRRNHECSVYCLKCRSVGAIKTTYVVALNVWSQLRAQRKCVKVPHVTQDRVANTKSCLQRLAAALAWPRGTPFTARTPDLLQIEYLRLSEEFFSGLCDGTPGQELLSGWSFSDRRRATIRGRSDQREENLRLRVSAQRMVRLAGWTLGLHAGVKYIINDANRQAEKCVNGEPPHLTNSVMPLRRPVTIHEDAAENRGGGRGLRLSRWWRLERLRGTTENIRFSGDRMRNERQACTRGPLPMSFSSPLSTQTFSPVSELESLPRPSSHLLNRRLPLPTACHAVRSSIARKSFVNSQLQPEVCCDIYRAQATIWKVQRTPRRAERTRRRNILKVEPKQDFSKPGSYHGLTIMSELLKSGMDRRGNPASKVKKRRSDTGDTNTQA</sequence>
<comment type="caution">
    <text evidence="2">The sequence shown here is derived from an EMBL/GenBank/DDBJ whole genome shotgun (WGS) entry which is preliminary data.</text>
</comment>
<feature type="compositionally biased region" description="Basic and acidic residues" evidence="1">
    <location>
        <begin position="258"/>
        <end position="278"/>
    </location>
</feature>
<protein>
    <submittedName>
        <fullName evidence="2">Uncharacterized protein</fullName>
    </submittedName>
</protein>
<evidence type="ECO:0000313" key="2">
    <source>
        <dbReference type="EMBL" id="KAJ8896976.1"/>
    </source>
</evidence>
<feature type="region of interest" description="Disordered" evidence="1">
    <location>
        <begin position="498"/>
        <end position="557"/>
    </location>
</feature>
<organism evidence="2 3">
    <name type="scientific">Dryococelus australis</name>
    <dbReference type="NCBI Taxonomy" id="614101"/>
    <lineage>
        <taxon>Eukaryota</taxon>
        <taxon>Metazoa</taxon>
        <taxon>Ecdysozoa</taxon>
        <taxon>Arthropoda</taxon>
        <taxon>Hexapoda</taxon>
        <taxon>Insecta</taxon>
        <taxon>Pterygota</taxon>
        <taxon>Neoptera</taxon>
        <taxon>Polyneoptera</taxon>
        <taxon>Phasmatodea</taxon>
        <taxon>Verophasmatodea</taxon>
        <taxon>Anareolatae</taxon>
        <taxon>Phasmatidae</taxon>
        <taxon>Eurycanthinae</taxon>
        <taxon>Dryococelus</taxon>
    </lineage>
</organism>
<dbReference type="EMBL" id="JARBHB010000001">
    <property type="protein sequence ID" value="KAJ8896976.1"/>
    <property type="molecule type" value="Genomic_DNA"/>
</dbReference>
<accession>A0ABQ9IKY5</accession>
<dbReference type="Proteomes" id="UP001159363">
    <property type="component" value="Chromosome 1"/>
</dbReference>
<proteinExistence type="predicted"/>
<evidence type="ECO:0000256" key="1">
    <source>
        <dbReference type="SAM" id="MobiDB-lite"/>
    </source>
</evidence>